<proteinExistence type="predicted"/>
<comment type="caution">
    <text evidence="2">The sequence shown here is derived from an EMBL/GenBank/DDBJ whole genome shotgun (WGS) entry which is preliminary data.</text>
</comment>
<dbReference type="AlphaFoldDB" id="A0A8S3WZE9"/>
<gene>
    <name evidence="2" type="ORF">PAPOLLO_LOCUS10903</name>
</gene>
<keyword evidence="3" id="KW-1185">Reference proteome</keyword>
<dbReference type="EMBL" id="CAJQZP010000774">
    <property type="protein sequence ID" value="CAG4984648.1"/>
    <property type="molecule type" value="Genomic_DNA"/>
</dbReference>
<evidence type="ECO:0000313" key="3">
    <source>
        <dbReference type="Proteomes" id="UP000691718"/>
    </source>
</evidence>
<accession>A0A8S3WZE9</accession>
<sequence length="73" mass="7770">MRRTPPVAGADSWTREDPADIKPAGGDDGCEGLMGGRAAPLARLAVRMMSLSRRALASSSQRPFAHSSVFHHP</sequence>
<evidence type="ECO:0000313" key="2">
    <source>
        <dbReference type="EMBL" id="CAG4984648.1"/>
    </source>
</evidence>
<dbReference type="Proteomes" id="UP000691718">
    <property type="component" value="Unassembled WGS sequence"/>
</dbReference>
<reference evidence="2" key="1">
    <citation type="submission" date="2021-04" db="EMBL/GenBank/DDBJ databases">
        <authorList>
            <person name="Tunstrom K."/>
        </authorList>
    </citation>
    <scope>NUCLEOTIDE SEQUENCE</scope>
</reference>
<name>A0A8S3WZE9_PARAO</name>
<organism evidence="2 3">
    <name type="scientific">Parnassius apollo</name>
    <name type="common">Apollo butterfly</name>
    <name type="synonym">Papilio apollo</name>
    <dbReference type="NCBI Taxonomy" id="110799"/>
    <lineage>
        <taxon>Eukaryota</taxon>
        <taxon>Metazoa</taxon>
        <taxon>Ecdysozoa</taxon>
        <taxon>Arthropoda</taxon>
        <taxon>Hexapoda</taxon>
        <taxon>Insecta</taxon>
        <taxon>Pterygota</taxon>
        <taxon>Neoptera</taxon>
        <taxon>Endopterygota</taxon>
        <taxon>Lepidoptera</taxon>
        <taxon>Glossata</taxon>
        <taxon>Ditrysia</taxon>
        <taxon>Papilionoidea</taxon>
        <taxon>Papilionidae</taxon>
        <taxon>Parnassiinae</taxon>
        <taxon>Parnassini</taxon>
        <taxon>Parnassius</taxon>
        <taxon>Parnassius</taxon>
    </lineage>
</organism>
<protein>
    <submittedName>
        <fullName evidence="2">(apollo) hypothetical protein</fullName>
    </submittedName>
</protein>
<evidence type="ECO:0000256" key="1">
    <source>
        <dbReference type="SAM" id="MobiDB-lite"/>
    </source>
</evidence>
<feature type="region of interest" description="Disordered" evidence="1">
    <location>
        <begin position="1"/>
        <end position="32"/>
    </location>
</feature>